<comment type="caution">
    <text evidence="2">The sequence shown here is derived from an EMBL/GenBank/DDBJ whole genome shotgun (WGS) entry which is preliminary data.</text>
</comment>
<evidence type="ECO:0000259" key="1">
    <source>
        <dbReference type="Pfam" id="PF19802"/>
    </source>
</evidence>
<dbReference type="AlphaFoldDB" id="A0A841HU53"/>
<dbReference type="InterPro" id="IPR046252">
    <property type="entry name" value="DUF6285"/>
</dbReference>
<reference evidence="2 3" key="1">
    <citation type="submission" date="2020-08" db="EMBL/GenBank/DDBJ databases">
        <title>Genomic Encyclopedia of Type Strains, Phase IV (KMG-IV): sequencing the most valuable type-strain genomes for metagenomic binning, comparative biology and taxonomic classification.</title>
        <authorList>
            <person name="Goeker M."/>
        </authorList>
    </citation>
    <scope>NUCLEOTIDE SEQUENCE [LARGE SCALE GENOMIC DNA]</scope>
    <source>
        <strain evidence="2 3">DSM 26723</strain>
    </source>
</reference>
<proteinExistence type="predicted"/>
<name>A0A841HU53_9GAMM</name>
<keyword evidence="3" id="KW-1185">Reference proteome</keyword>
<gene>
    <name evidence="2" type="ORF">HNQ60_005255</name>
</gene>
<evidence type="ECO:0000313" key="3">
    <source>
        <dbReference type="Proteomes" id="UP000588068"/>
    </source>
</evidence>
<accession>A0A841HU53</accession>
<dbReference type="Pfam" id="PF19802">
    <property type="entry name" value="DUF6285"/>
    <property type="match status" value="1"/>
</dbReference>
<sequence length="131" mass="14518">MQDHPTPAEILESVATFLRDVVPSKLPPREAFDARVAANAVELVRRQLALNAETTQQDDAERQRLRSLLGSHGSLEELNQQLCARIAAGQLGLDDRELMEHLWTTTLAKVAVDQPTYASYQRTLAGRAGKE</sequence>
<feature type="domain" description="DUF6285" evidence="1">
    <location>
        <begin position="25"/>
        <end position="117"/>
    </location>
</feature>
<dbReference type="EMBL" id="JACHHZ010000007">
    <property type="protein sequence ID" value="MBB6096333.1"/>
    <property type="molecule type" value="Genomic_DNA"/>
</dbReference>
<dbReference type="RefSeq" id="WP_184335718.1">
    <property type="nucleotide sequence ID" value="NZ_JACHHZ010000007.1"/>
</dbReference>
<evidence type="ECO:0000313" key="2">
    <source>
        <dbReference type="EMBL" id="MBB6096333.1"/>
    </source>
</evidence>
<protein>
    <recommendedName>
        <fullName evidence="1">DUF6285 domain-containing protein</fullName>
    </recommendedName>
</protein>
<dbReference type="Proteomes" id="UP000588068">
    <property type="component" value="Unassembled WGS sequence"/>
</dbReference>
<organism evidence="2 3">
    <name type="scientific">Povalibacter uvarum</name>
    <dbReference type="NCBI Taxonomy" id="732238"/>
    <lineage>
        <taxon>Bacteria</taxon>
        <taxon>Pseudomonadati</taxon>
        <taxon>Pseudomonadota</taxon>
        <taxon>Gammaproteobacteria</taxon>
        <taxon>Steroidobacterales</taxon>
        <taxon>Steroidobacteraceae</taxon>
        <taxon>Povalibacter</taxon>
    </lineage>
</organism>